<gene>
    <name evidence="2" type="ORF">NE237_015714</name>
</gene>
<comment type="caution">
    <text evidence="2">The sequence shown here is derived from an EMBL/GenBank/DDBJ whole genome shotgun (WGS) entry which is preliminary data.</text>
</comment>
<organism evidence="2 3">
    <name type="scientific">Protea cynaroides</name>
    <dbReference type="NCBI Taxonomy" id="273540"/>
    <lineage>
        <taxon>Eukaryota</taxon>
        <taxon>Viridiplantae</taxon>
        <taxon>Streptophyta</taxon>
        <taxon>Embryophyta</taxon>
        <taxon>Tracheophyta</taxon>
        <taxon>Spermatophyta</taxon>
        <taxon>Magnoliopsida</taxon>
        <taxon>Proteales</taxon>
        <taxon>Proteaceae</taxon>
        <taxon>Protea</taxon>
    </lineage>
</organism>
<evidence type="ECO:0000313" key="2">
    <source>
        <dbReference type="EMBL" id="KAJ4969013.1"/>
    </source>
</evidence>
<accession>A0A9Q0QRC6</accession>
<reference evidence="2" key="1">
    <citation type="journal article" date="2023" name="Plant J.">
        <title>The genome of the king protea, Protea cynaroides.</title>
        <authorList>
            <person name="Chang J."/>
            <person name="Duong T.A."/>
            <person name="Schoeman C."/>
            <person name="Ma X."/>
            <person name="Roodt D."/>
            <person name="Barker N."/>
            <person name="Li Z."/>
            <person name="Van de Peer Y."/>
            <person name="Mizrachi E."/>
        </authorList>
    </citation>
    <scope>NUCLEOTIDE SEQUENCE</scope>
    <source>
        <tissue evidence="2">Young leaves</tissue>
    </source>
</reference>
<feature type="compositionally biased region" description="Low complexity" evidence="1">
    <location>
        <begin position="1"/>
        <end position="10"/>
    </location>
</feature>
<evidence type="ECO:0000256" key="1">
    <source>
        <dbReference type="SAM" id="MobiDB-lite"/>
    </source>
</evidence>
<keyword evidence="3" id="KW-1185">Reference proteome</keyword>
<evidence type="ECO:0000313" key="3">
    <source>
        <dbReference type="Proteomes" id="UP001141806"/>
    </source>
</evidence>
<dbReference type="AlphaFoldDB" id="A0A9Q0QRC6"/>
<sequence length="252" mass="26955">MESSSVVSSVGDNVGNHVGPAGSFVAGRRSRSERTMSDLDHRSQIAKELLQICSIDKDDRPTLLESMTATVGDEPSLVGRKSDPLTPMVNNQRWVLGYGQVSSFGKALSQQRGRPRQGAPANGSEVATMVEPCATGVFLPMLAVIRMEMKVLRVGQRDQGKATKDHCEVLGGVLMDSSVALIIVVSFFRSVAESALLRVIVAGGYDSGGYSVAQADTMAAKVNQCDEICGNSYDNSRIYISYLPPPNCTPPI</sequence>
<name>A0A9Q0QRC6_9MAGN</name>
<proteinExistence type="predicted"/>
<dbReference type="EMBL" id="JAMYWD010000006">
    <property type="protein sequence ID" value="KAJ4969013.1"/>
    <property type="molecule type" value="Genomic_DNA"/>
</dbReference>
<protein>
    <submittedName>
        <fullName evidence="2">Uncharacterized protein</fullName>
    </submittedName>
</protein>
<feature type="compositionally biased region" description="Basic and acidic residues" evidence="1">
    <location>
        <begin position="30"/>
        <end position="40"/>
    </location>
</feature>
<dbReference type="Proteomes" id="UP001141806">
    <property type="component" value="Unassembled WGS sequence"/>
</dbReference>
<feature type="region of interest" description="Disordered" evidence="1">
    <location>
        <begin position="1"/>
        <end position="40"/>
    </location>
</feature>